<proteinExistence type="predicted"/>
<gene>
    <name evidence="6" type="ORF">F1189_31045</name>
</gene>
<accession>A0A5M6IK00</accession>
<evidence type="ECO:0000256" key="1">
    <source>
        <dbReference type="ARBA" id="ARBA00004141"/>
    </source>
</evidence>
<reference evidence="6 7" key="1">
    <citation type="submission" date="2019-09" db="EMBL/GenBank/DDBJ databases">
        <title>Genome sequence of Rhodovastum atsumiense, a diverse member of the Acetobacteraceae family of non-sulfur purple photosynthetic bacteria.</title>
        <authorList>
            <person name="Meyer T."/>
            <person name="Kyndt J."/>
        </authorList>
    </citation>
    <scope>NUCLEOTIDE SEQUENCE [LARGE SCALE GENOMIC DNA]</scope>
    <source>
        <strain evidence="6 7">DSM 21279</strain>
    </source>
</reference>
<evidence type="ECO:0000256" key="3">
    <source>
        <dbReference type="ARBA" id="ARBA00022989"/>
    </source>
</evidence>
<dbReference type="AlphaFoldDB" id="A0A5M6IK00"/>
<dbReference type="Pfam" id="PF09685">
    <property type="entry name" value="MamF_MmsF"/>
    <property type="match status" value="1"/>
</dbReference>
<feature type="transmembrane region" description="Helical" evidence="5">
    <location>
        <begin position="71"/>
        <end position="93"/>
    </location>
</feature>
<evidence type="ECO:0000256" key="5">
    <source>
        <dbReference type="SAM" id="Phobius"/>
    </source>
</evidence>
<evidence type="ECO:0000256" key="4">
    <source>
        <dbReference type="ARBA" id="ARBA00023136"/>
    </source>
</evidence>
<evidence type="ECO:0008006" key="8">
    <source>
        <dbReference type="Google" id="ProtNLM"/>
    </source>
</evidence>
<keyword evidence="2 5" id="KW-0812">Transmembrane</keyword>
<dbReference type="Proteomes" id="UP000325255">
    <property type="component" value="Unassembled WGS sequence"/>
</dbReference>
<dbReference type="EMBL" id="VWPK01000114">
    <property type="protein sequence ID" value="KAA5608015.1"/>
    <property type="molecule type" value="Genomic_DNA"/>
</dbReference>
<feature type="transmembrane region" description="Helical" evidence="5">
    <location>
        <begin position="48"/>
        <end position="65"/>
    </location>
</feature>
<name>A0A5M6IK00_9PROT</name>
<keyword evidence="4 5" id="KW-0472">Membrane</keyword>
<evidence type="ECO:0000256" key="2">
    <source>
        <dbReference type="ARBA" id="ARBA00022692"/>
    </source>
</evidence>
<comment type="subcellular location">
    <subcellularLocation>
        <location evidence="1">Membrane</location>
        <topology evidence="1">Multi-pass membrane protein</topology>
    </subcellularLocation>
</comment>
<dbReference type="OrthoDB" id="7357340at2"/>
<feature type="transmembrane region" description="Helical" evidence="5">
    <location>
        <begin position="17"/>
        <end position="36"/>
    </location>
</feature>
<keyword evidence="3 5" id="KW-1133">Transmembrane helix</keyword>
<comment type="caution">
    <text evidence="6">The sequence shown here is derived from an EMBL/GenBank/DDBJ whole genome shotgun (WGS) entry which is preliminary data.</text>
</comment>
<organism evidence="6 7">
    <name type="scientific">Rhodovastum atsumiense</name>
    <dbReference type="NCBI Taxonomy" id="504468"/>
    <lineage>
        <taxon>Bacteria</taxon>
        <taxon>Pseudomonadati</taxon>
        <taxon>Pseudomonadota</taxon>
        <taxon>Alphaproteobacteria</taxon>
        <taxon>Acetobacterales</taxon>
        <taxon>Acetobacteraceae</taxon>
        <taxon>Rhodovastum</taxon>
    </lineage>
</organism>
<dbReference type="RefSeq" id="WP_150045738.1">
    <property type="nucleotide sequence ID" value="NZ_OW485601.1"/>
</dbReference>
<protein>
    <recommendedName>
        <fullName evidence="8">DUF4870 domain-containing protein</fullName>
    </recommendedName>
</protein>
<sequence>MIPGEEDAEPTAATRPILLAIMSYLGILCFIPLLFGNRSPFVQFHARQGLVIWAWGVLALMALSLPGFGGWFFHFSANLILILSVAGVISVLLGKTWKFPLIYDLAAKL</sequence>
<evidence type="ECO:0000313" key="6">
    <source>
        <dbReference type="EMBL" id="KAA5608015.1"/>
    </source>
</evidence>
<keyword evidence="7" id="KW-1185">Reference proteome</keyword>
<dbReference type="InterPro" id="IPR019109">
    <property type="entry name" value="MamF_MmsF"/>
</dbReference>
<evidence type="ECO:0000313" key="7">
    <source>
        <dbReference type="Proteomes" id="UP000325255"/>
    </source>
</evidence>